<dbReference type="Pfam" id="PF00069">
    <property type="entry name" value="Pkinase"/>
    <property type="match status" value="1"/>
</dbReference>
<dbReference type="InterPro" id="IPR011009">
    <property type="entry name" value="Kinase-like_dom_sf"/>
</dbReference>
<evidence type="ECO:0000256" key="5">
    <source>
        <dbReference type="ARBA" id="ARBA00022840"/>
    </source>
</evidence>
<dbReference type="OrthoDB" id="543156at2759"/>
<dbReference type="EMBL" id="JAAIUW010000010">
    <property type="protein sequence ID" value="KAF7810975.1"/>
    <property type="molecule type" value="Genomic_DNA"/>
</dbReference>
<accession>A0A834SXY2</accession>
<keyword evidence="3 6" id="KW-0547">Nucleotide-binding</keyword>
<dbReference type="SUPFAM" id="SSF56112">
    <property type="entry name" value="Protein kinase-like (PK-like)"/>
    <property type="match status" value="1"/>
</dbReference>
<sequence length="639" mass="70936">MASSICSNQGDRNKCCRYINANIAVAIARFANVTSSLGVTPNASDICLQTISETLQLYGVPPNAAVFCGFGTKIPVNYECKGRTTVTQMLQSPRFGEVTENCKVPLVEETKCKKCLNAGIGYLHNLIGVEDNITLSTCRDATFTALASEVDERSTIEIASCFFGVQGLLVPAGKNTSESSPSLPTPEASPSPPVADSPSPLLLGVTLKRNRHPYHLTLILGIGIAVTAVAVMMFIVMVILIRQKSRELQGPDNFGKTSSKALPPCATWRFQDGPSSTFRKFKYSEIKKATDNFSTMIGQGGFGTVYKAHFSDGLVAAVKRMDKASEQGEDEFCREIELLARLHHRHLVALRGFCIKKHERFLMYEYMENGSLKDHLHSPGKTPLSWRTRIQIAIDIANALEYLHFYCDPPLCHRDIKSSNILLDEKFVAKLADFGLAHASKDGSICFEPVNTDIRGTPGYMDPEYVVTQELTEKSDIYSFGVLLLEIVTGRRAIQDNKNLVEWAHPYMESELRLMELVDPNVRESFDLDQLQTVVSIVRWCTQREGKARPSIKQVLRLLYETSEPMHSGFLQAVEDEEYEANHEAGRRSKGKVHRNEATFHSGDGRYLASSSSTSRSYCSRSFLLETGSPQSPPNIFSV</sequence>
<dbReference type="CDD" id="cd14066">
    <property type="entry name" value="STKc_IRAK"/>
    <property type="match status" value="1"/>
</dbReference>
<keyword evidence="8" id="KW-0472">Membrane</keyword>
<dbReference type="GO" id="GO:0005524">
    <property type="term" value="F:ATP binding"/>
    <property type="evidence" value="ECO:0007669"/>
    <property type="project" value="UniProtKB-UniRule"/>
</dbReference>
<evidence type="ECO:0000256" key="2">
    <source>
        <dbReference type="ARBA" id="ARBA00022679"/>
    </source>
</evidence>
<proteinExistence type="predicted"/>
<dbReference type="PANTHER" id="PTHR47989">
    <property type="entry name" value="OS01G0750732 PROTEIN"/>
    <property type="match status" value="1"/>
</dbReference>
<feature type="compositionally biased region" description="Pro residues" evidence="7">
    <location>
        <begin position="183"/>
        <end position="195"/>
    </location>
</feature>
<gene>
    <name evidence="10" type="ORF">G2W53_031951</name>
</gene>
<name>A0A834SXY2_9FABA</name>
<evidence type="ECO:0000256" key="3">
    <source>
        <dbReference type="ARBA" id="ARBA00022741"/>
    </source>
</evidence>
<dbReference type="Gene3D" id="1.10.510.10">
    <property type="entry name" value="Transferase(Phosphotransferase) domain 1"/>
    <property type="match status" value="1"/>
</dbReference>
<organism evidence="10 11">
    <name type="scientific">Senna tora</name>
    <dbReference type="NCBI Taxonomy" id="362788"/>
    <lineage>
        <taxon>Eukaryota</taxon>
        <taxon>Viridiplantae</taxon>
        <taxon>Streptophyta</taxon>
        <taxon>Embryophyta</taxon>
        <taxon>Tracheophyta</taxon>
        <taxon>Spermatophyta</taxon>
        <taxon>Magnoliopsida</taxon>
        <taxon>eudicotyledons</taxon>
        <taxon>Gunneridae</taxon>
        <taxon>Pentapetalae</taxon>
        <taxon>rosids</taxon>
        <taxon>fabids</taxon>
        <taxon>Fabales</taxon>
        <taxon>Fabaceae</taxon>
        <taxon>Caesalpinioideae</taxon>
        <taxon>Cassia clade</taxon>
        <taxon>Senna</taxon>
    </lineage>
</organism>
<keyword evidence="1" id="KW-0723">Serine/threonine-protein kinase</keyword>
<protein>
    <submittedName>
        <fullName evidence="10">Putative receptor-like protein kinase</fullName>
    </submittedName>
</protein>
<keyword evidence="2" id="KW-0808">Transferase</keyword>
<feature type="transmembrane region" description="Helical" evidence="8">
    <location>
        <begin position="216"/>
        <end position="241"/>
    </location>
</feature>
<keyword evidence="8" id="KW-1133">Transmembrane helix</keyword>
<keyword evidence="10" id="KW-0675">Receptor</keyword>
<dbReference type="InterPro" id="IPR000719">
    <property type="entry name" value="Prot_kinase_dom"/>
</dbReference>
<evidence type="ECO:0000256" key="4">
    <source>
        <dbReference type="ARBA" id="ARBA00022777"/>
    </source>
</evidence>
<dbReference type="InterPro" id="IPR043891">
    <property type="entry name" value="SPARK"/>
</dbReference>
<dbReference type="FunFam" id="1.10.510.10:FF:000381">
    <property type="entry name" value="Putative receptor-like protein kinase"/>
    <property type="match status" value="1"/>
</dbReference>
<evidence type="ECO:0000259" key="9">
    <source>
        <dbReference type="PROSITE" id="PS50011"/>
    </source>
</evidence>
<dbReference type="InterPro" id="IPR017441">
    <property type="entry name" value="Protein_kinase_ATP_BS"/>
</dbReference>
<keyword evidence="11" id="KW-1185">Reference proteome</keyword>
<dbReference type="Proteomes" id="UP000634136">
    <property type="component" value="Unassembled WGS sequence"/>
</dbReference>
<feature type="region of interest" description="Disordered" evidence="7">
    <location>
        <begin position="174"/>
        <end position="197"/>
    </location>
</feature>
<dbReference type="GO" id="GO:0004674">
    <property type="term" value="F:protein serine/threonine kinase activity"/>
    <property type="evidence" value="ECO:0007669"/>
    <property type="project" value="UniProtKB-KW"/>
</dbReference>
<reference evidence="10" key="1">
    <citation type="submission" date="2020-09" db="EMBL/GenBank/DDBJ databases">
        <title>Genome-Enabled Discovery of Anthraquinone Biosynthesis in Senna tora.</title>
        <authorList>
            <person name="Kang S.-H."/>
            <person name="Pandey R.P."/>
            <person name="Lee C.-M."/>
            <person name="Sim J.-S."/>
            <person name="Jeong J.-T."/>
            <person name="Choi B.-S."/>
            <person name="Jung M."/>
            <person name="Ginzburg D."/>
            <person name="Zhao K."/>
            <person name="Won S.Y."/>
            <person name="Oh T.-J."/>
            <person name="Yu Y."/>
            <person name="Kim N.-H."/>
            <person name="Lee O.R."/>
            <person name="Lee T.-H."/>
            <person name="Bashyal P."/>
            <person name="Kim T.-S."/>
            <person name="Lee W.-H."/>
            <person name="Kawkins C."/>
            <person name="Kim C.-K."/>
            <person name="Kim J.S."/>
            <person name="Ahn B.O."/>
            <person name="Rhee S.Y."/>
            <person name="Sohng J.K."/>
        </authorList>
    </citation>
    <scope>NUCLEOTIDE SEQUENCE</scope>
    <source>
        <tissue evidence="10">Leaf</tissue>
    </source>
</reference>
<dbReference type="PANTHER" id="PTHR47989:SF36">
    <property type="entry name" value="PROTEIN KINASE DOMAIN-CONTAINING PROTEIN"/>
    <property type="match status" value="1"/>
</dbReference>
<evidence type="ECO:0000256" key="7">
    <source>
        <dbReference type="SAM" id="MobiDB-lite"/>
    </source>
</evidence>
<keyword evidence="8" id="KW-0812">Transmembrane</keyword>
<evidence type="ECO:0000256" key="1">
    <source>
        <dbReference type="ARBA" id="ARBA00022527"/>
    </source>
</evidence>
<evidence type="ECO:0000256" key="6">
    <source>
        <dbReference type="PROSITE-ProRule" id="PRU10141"/>
    </source>
</evidence>
<evidence type="ECO:0000313" key="10">
    <source>
        <dbReference type="EMBL" id="KAF7810975.1"/>
    </source>
</evidence>
<comment type="caution">
    <text evidence="10">The sequence shown here is derived from an EMBL/GenBank/DDBJ whole genome shotgun (WGS) entry which is preliminary data.</text>
</comment>
<evidence type="ECO:0000313" key="11">
    <source>
        <dbReference type="Proteomes" id="UP000634136"/>
    </source>
</evidence>
<feature type="domain" description="Protein kinase" evidence="9">
    <location>
        <begin position="291"/>
        <end position="570"/>
    </location>
</feature>
<feature type="binding site" evidence="6">
    <location>
        <position position="319"/>
    </location>
    <ligand>
        <name>ATP</name>
        <dbReference type="ChEBI" id="CHEBI:30616"/>
    </ligand>
</feature>
<dbReference type="SMART" id="SM00220">
    <property type="entry name" value="S_TKc"/>
    <property type="match status" value="1"/>
</dbReference>
<dbReference type="Pfam" id="PF19160">
    <property type="entry name" value="SPARK"/>
    <property type="match status" value="1"/>
</dbReference>
<dbReference type="AlphaFoldDB" id="A0A834SXY2"/>
<evidence type="ECO:0000256" key="8">
    <source>
        <dbReference type="SAM" id="Phobius"/>
    </source>
</evidence>
<dbReference type="InterPro" id="IPR008271">
    <property type="entry name" value="Ser/Thr_kinase_AS"/>
</dbReference>
<dbReference type="PROSITE" id="PS00107">
    <property type="entry name" value="PROTEIN_KINASE_ATP"/>
    <property type="match status" value="1"/>
</dbReference>
<dbReference type="PROSITE" id="PS00108">
    <property type="entry name" value="PROTEIN_KINASE_ST"/>
    <property type="match status" value="1"/>
</dbReference>
<dbReference type="PROSITE" id="PS50011">
    <property type="entry name" value="PROTEIN_KINASE_DOM"/>
    <property type="match status" value="1"/>
</dbReference>
<dbReference type="FunFam" id="3.30.200.20:FF:000420">
    <property type="entry name" value="Putative receptor-like protein kinase"/>
    <property type="match status" value="1"/>
</dbReference>
<dbReference type="Gene3D" id="3.30.200.20">
    <property type="entry name" value="Phosphorylase Kinase, domain 1"/>
    <property type="match status" value="1"/>
</dbReference>
<keyword evidence="5 6" id="KW-0067">ATP-binding</keyword>
<keyword evidence="4 10" id="KW-0418">Kinase</keyword>